<keyword evidence="4" id="KW-0238">DNA-binding</keyword>
<dbReference type="GO" id="GO:0000981">
    <property type="term" value="F:DNA-binding transcription factor activity, RNA polymerase II-specific"/>
    <property type="evidence" value="ECO:0007669"/>
    <property type="project" value="InterPro"/>
</dbReference>
<keyword evidence="9" id="KW-1185">Reference proteome</keyword>
<dbReference type="CDD" id="cd00067">
    <property type="entry name" value="GAL4"/>
    <property type="match status" value="1"/>
</dbReference>
<dbReference type="InterPro" id="IPR036864">
    <property type="entry name" value="Zn2-C6_fun-type_DNA-bd_sf"/>
</dbReference>
<evidence type="ECO:0000313" key="9">
    <source>
        <dbReference type="Proteomes" id="UP000054466"/>
    </source>
</evidence>
<dbReference type="PROSITE" id="PS00463">
    <property type="entry name" value="ZN2_CY6_FUNGAL_1"/>
    <property type="match status" value="1"/>
</dbReference>
<dbReference type="EMBL" id="KN847042">
    <property type="protein sequence ID" value="KIW29578.1"/>
    <property type="molecule type" value="Genomic_DNA"/>
</dbReference>
<accession>A0A0D2CEN0</accession>
<proteinExistence type="predicted"/>
<evidence type="ECO:0000256" key="5">
    <source>
        <dbReference type="ARBA" id="ARBA00023163"/>
    </source>
</evidence>
<dbReference type="Proteomes" id="UP000054466">
    <property type="component" value="Unassembled WGS sequence"/>
</dbReference>
<organism evidence="8 9">
    <name type="scientific">Cladophialophora immunda</name>
    <dbReference type="NCBI Taxonomy" id="569365"/>
    <lineage>
        <taxon>Eukaryota</taxon>
        <taxon>Fungi</taxon>
        <taxon>Dikarya</taxon>
        <taxon>Ascomycota</taxon>
        <taxon>Pezizomycotina</taxon>
        <taxon>Eurotiomycetes</taxon>
        <taxon>Chaetothyriomycetidae</taxon>
        <taxon>Chaetothyriales</taxon>
        <taxon>Herpotrichiellaceae</taxon>
        <taxon>Cladophialophora</taxon>
    </lineage>
</organism>
<gene>
    <name evidence="8" type="ORF">PV07_05385</name>
</gene>
<evidence type="ECO:0000256" key="1">
    <source>
        <dbReference type="ARBA" id="ARBA00022723"/>
    </source>
</evidence>
<keyword evidence="2" id="KW-0862">Zinc</keyword>
<protein>
    <recommendedName>
        <fullName evidence="7">Zn(2)-C6 fungal-type domain-containing protein</fullName>
    </recommendedName>
</protein>
<dbReference type="GeneID" id="27344579"/>
<dbReference type="VEuPathDB" id="FungiDB:PV07_05385"/>
<dbReference type="PANTHER" id="PTHR36206">
    <property type="entry name" value="ASPERCRYPTIN BIOSYNTHESIS CLUSTER-SPECIFIC TRANSCRIPTION REGULATOR ATNN-RELATED"/>
    <property type="match status" value="1"/>
</dbReference>
<keyword evidence="1" id="KW-0479">Metal-binding</keyword>
<keyword evidence="5" id="KW-0804">Transcription</keyword>
<dbReference type="SMART" id="SM00066">
    <property type="entry name" value="GAL4"/>
    <property type="match status" value="1"/>
</dbReference>
<dbReference type="HOGENOM" id="CLU_685121_0_0_1"/>
<dbReference type="OrthoDB" id="4143620at2759"/>
<keyword evidence="6" id="KW-0539">Nucleus</keyword>
<dbReference type="GO" id="GO:0008270">
    <property type="term" value="F:zinc ion binding"/>
    <property type="evidence" value="ECO:0007669"/>
    <property type="project" value="InterPro"/>
</dbReference>
<evidence type="ECO:0000256" key="4">
    <source>
        <dbReference type="ARBA" id="ARBA00023125"/>
    </source>
</evidence>
<dbReference type="InterPro" id="IPR052360">
    <property type="entry name" value="Transcr_Regulatory_Proteins"/>
</dbReference>
<dbReference type="InterPro" id="IPR001138">
    <property type="entry name" value="Zn2Cys6_DnaBD"/>
</dbReference>
<dbReference type="RefSeq" id="XP_016249794.1">
    <property type="nucleotide sequence ID" value="XM_016392275.1"/>
</dbReference>
<dbReference type="Pfam" id="PF00172">
    <property type="entry name" value="Zn_clus"/>
    <property type="match status" value="1"/>
</dbReference>
<keyword evidence="3" id="KW-0805">Transcription regulation</keyword>
<evidence type="ECO:0000256" key="3">
    <source>
        <dbReference type="ARBA" id="ARBA00023015"/>
    </source>
</evidence>
<evidence type="ECO:0000313" key="8">
    <source>
        <dbReference type="EMBL" id="KIW29578.1"/>
    </source>
</evidence>
<dbReference type="Gene3D" id="4.10.240.10">
    <property type="entry name" value="Zn(2)-C6 fungal-type DNA-binding domain"/>
    <property type="match status" value="1"/>
</dbReference>
<evidence type="ECO:0000256" key="2">
    <source>
        <dbReference type="ARBA" id="ARBA00022833"/>
    </source>
</evidence>
<name>A0A0D2CEN0_9EURO</name>
<reference evidence="8 9" key="1">
    <citation type="submission" date="2015-01" db="EMBL/GenBank/DDBJ databases">
        <title>The Genome Sequence of Cladophialophora immunda CBS83496.</title>
        <authorList>
            <consortium name="The Broad Institute Genomics Platform"/>
            <person name="Cuomo C."/>
            <person name="de Hoog S."/>
            <person name="Gorbushina A."/>
            <person name="Stielow B."/>
            <person name="Teixiera M."/>
            <person name="Abouelleil A."/>
            <person name="Chapman S.B."/>
            <person name="Priest M."/>
            <person name="Young S.K."/>
            <person name="Wortman J."/>
            <person name="Nusbaum C."/>
            <person name="Birren B."/>
        </authorList>
    </citation>
    <scope>NUCLEOTIDE SEQUENCE [LARGE SCALE GENOMIC DNA]</scope>
    <source>
        <strain evidence="8 9">CBS 83496</strain>
    </source>
</reference>
<dbReference type="PROSITE" id="PS50048">
    <property type="entry name" value="ZN2_CY6_FUNGAL_2"/>
    <property type="match status" value="1"/>
</dbReference>
<dbReference type="GO" id="GO:0003677">
    <property type="term" value="F:DNA binding"/>
    <property type="evidence" value="ECO:0007669"/>
    <property type="project" value="UniProtKB-KW"/>
</dbReference>
<dbReference type="SUPFAM" id="SSF57701">
    <property type="entry name" value="Zn2/Cys6 DNA-binding domain"/>
    <property type="match status" value="1"/>
</dbReference>
<dbReference type="AlphaFoldDB" id="A0A0D2CEN0"/>
<evidence type="ECO:0000259" key="7">
    <source>
        <dbReference type="PROSITE" id="PS50048"/>
    </source>
</evidence>
<sequence length="402" mass="44683">MVGRVLPQRRKAWHSKARTGCKTCKARHLKCSEEKPQCQRCIRAGKSCGGYADNPKPWIFDPWSDRADGRCGSLAATLSSEESISIVPLSDCVFTSPYTTREAQAALEFWLRLTTPEGTDCPGDIIRNTLGSYVPQAAWHLDVVRHSLLSAASTALVLEARASNMSLELQSTLSKQSVIQMHLAIQAILKERQPSLSTVLAAVMIAVVCVWTGRWEEYSRHICYCRDLGREVRARGEYVEGDLTTSVETMFHVLQPLPPISAMTGKSRIKYAVSVLVSAKTWVDGLLPRLEPIPTCEPLKTALRAYRTRMKWTLCQWQRVYGQGEERASAISVAESPFGPAVEHMQQYMQDDSDFNLPLLTTQLTLGFKTTLLYGASGDAQRMRDTAIACHAPVLTLASHRP</sequence>
<feature type="domain" description="Zn(2)-C6 fungal-type" evidence="7">
    <location>
        <begin position="20"/>
        <end position="48"/>
    </location>
</feature>
<evidence type="ECO:0000256" key="6">
    <source>
        <dbReference type="ARBA" id="ARBA00023242"/>
    </source>
</evidence>
<dbReference type="PANTHER" id="PTHR36206:SF12">
    <property type="entry name" value="ASPERCRYPTIN BIOSYNTHESIS CLUSTER-SPECIFIC TRANSCRIPTION REGULATOR ATNN-RELATED"/>
    <property type="match status" value="1"/>
</dbReference>